<protein>
    <submittedName>
        <fullName evidence="1">Uncharacterized protein</fullName>
    </submittedName>
</protein>
<name>A0A8S3JX16_9BILA</name>
<organism evidence="1 2">
    <name type="scientific">Rotaria magnacalcarata</name>
    <dbReference type="NCBI Taxonomy" id="392030"/>
    <lineage>
        <taxon>Eukaryota</taxon>
        <taxon>Metazoa</taxon>
        <taxon>Spiralia</taxon>
        <taxon>Gnathifera</taxon>
        <taxon>Rotifera</taxon>
        <taxon>Eurotatoria</taxon>
        <taxon>Bdelloidea</taxon>
        <taxon>Philodinida</taxon>
        <taxon>Philodinidae</taxon>
        <taxon>Rotaria</taxon>
    </lineage>
</organism>
<comment type="caution">
    <text evidence="1">The sequence shown here is derived from an EMBL/GenBank/DDBJ whole genome shotgun (WGS) entry which is preliminary data.</text>
</comment>
<dbReference type="AlphaFoldDB" id="A0A8S3JX16"/>
<reference evidence="1" key="1">
    <citation type="submission" date="2021-02" db="EMBL/GenBank/DDBJ databases">
        <authorList>
            <person name="Nowell W R."/>
        </authorList>
    </citation>
    <scope>NUCLEOTIDE SEQUENCE</scope>
</reference>
<evidence type="ECO:0000313" key="2">
    <source>
        <dbReference type="Proteomes" id="UP000676336"/>
    </source>
</evidence>
<evidence type="ECO:0000313" key="1">
    <source>
        <dbReference type="EMBL" id="CAF5223349.1"/>
    </source>
</evidence>
<feature type="non-terminal residue" evidence="1">
    <location>
        <position position="42"/>
    </location>
</feature>
<sequence length="42" mass="4702">MNIQKNPINALLHECRQQQSQLNPYATTGIFQQSASPALPSY</sequence>
<dbReference type="EMBL" id="CAJOBI010354855">
    <property type="protein sequence ID" value="CAF5223349.1"/>
    <property type="molecule type" value="Genomic_DNA"/>
</dbReference>
<proteinExistence type="predicted"/>
<dbReference type="Proteomes" id="UP000676336">
    <property type="component" value="Unassembled WGS sequence"/>
</dbReference>
<gene>
    <name evidence="1" type="ORF">SMN809_LOCUS83279</name>
</gene>
<accession>A0A8S3JX16</accession>